<keyword evidence="2" id="KW-1185">Reference proteome</keyword>
<reference evidence="3" key="1">
    <citation type="submission" date="2024-02" db="UniProtKB">
        <authorList>
            <consortium name="WormBaseParasite"/>
        </authorList>
    </citation>
    <scope>IDENTIFICATION</scope>
</reference>
<keyword evidence="1" id="KW-0812">Transmembrane</keyword>
<evidence type="ECO:0000256" key="1">
    <source>
        <dbReference type="SAM" id="Phobius"/>
    </source>
</evidence>
<dbReference type="Proteomes" id="UP000887575">
    <property type="component" value="Unassembled WGS sequence"/>
</dbReference>
<sequence>MARHLASYLHVYESPLLPMGSTKQDKYDSRQRTASWLLVTHCVLTSGLALSTIVLATGTWRIIQTPTCYKDWIYLETNGFCYYFQLCRLDLTLTDSTGSGLVMNANGVCVKNRSVWIGLHQEHGQRWWTDGSPDVFIGADGPEYIHWTVECPC</sequence>
<keyword evidence="1" id="KW-1133">Transmembrane helix</keyword>
<protein>
    <submittedName>
        <fullName evidence="3">Uncharacterized protein</fullName>
    </submittedName>
</protein>
<name>A0AAF3EIH6_9BILA</name>
<feature type="transmembrane region" description="Helical" evidence="1">
    <location>
        <begin position="36"/>
        <end position="60"/>
    </location>
</feature>
<organism evidence="2 3">
    <name type="scientific">Mesorhabditis belari</name>
    <dbReference type="NCBI Taxonomy" id="2138241"/>
    <lineage>
        <taxon>Eukaryota</taxon>
        <taxon>Metazoa</taxon>
        <taxon>Ecdysozoa</taxon>
        <taxon>Nematoda</taxon>
        <taxon>Chromadorea</taxon>
        <taxon>Rhabditida</taxon>
        <taxon>Rhabditina</taxon>
        <taxon>Rhabditomorpha</taxon>
        <taxon>Rhabditoidea</taxon>
        <taxon>Rhabditidae</taxon>
        <taxon>Mesorhabditinae</taxon>
        <taxon>Mesorhabditis</taxon>
    </lineage>
</organism>
<dbReference type="AlphaFoldDB" id="A0AAF3EIH6"/>
<dbReference type="SUPFAM" id="SSF56436">
    <property type="entry name" value="C-type lectin-like"/>
    <property type="match status" value="1"/>
</dbReference>
<dbReference type="InterPro" id="IPR016187">
    <property type="entry name" value="CTDL_fold"/>
</dbReference>
<accession>A0AAF3EIH6</accession>
<evidence type="ECO:0000313" key="3">
    <source>
        <dbReference type="WBParaSite" id="MBELARI_LOCUS13814"/>
    </source>
</evidence>
<keyword evidence="1" id="KW-0472">Membrane</keyword>
<evidence type="ECO:0000313" key="2">
    <source>
        <dbReference type="Proteomes" id="UP000887575"/>
    </source>
</evidence>
<dbReference type="WBParaSite" id="MBELARI_LOCUS13814">
    <property type="protein sequence ID" value="MBELARI_LOCUS13814"/>
    <property type="gene ID" value="MBELARI_LOCUS13814"/>
</dbReference>
<proteinExistence type="predicted"/>